<dbReference type="EMBL" id="CP001349">
    <property type="protein sequence ID" value="ACL60775.1"/>
    <property type="molecule type" value="Genomic_DNA"/>
</dbReference>
<keyword evidence="3" id="KW-1185">Reference proteome</keyword>
<dbReference type="Gene3D" id="1.10.287.1490">
    <property type="match status" value="1"/>
</dbReference>
<dbReference type="eggNOG" id="ENOG5030VM7">
    <property type="taxonomic scope" value="Bacteria"/>
</dbReference>
<dbReference type="OrthoDB" id="8004635at2"/>
<dbReference type="AlphaFoldDB" id="B8ISX6"/>
<sequence>MSVLRFRPSPASLVVMALGGFALFGWSAFGVTAAGQHSLEARLAQAEGERDALQAWQKQFRDVEAELREMQGKIGATRDEIAQVTATREKAKAQLAATQRELAAITKRLDQARDKVAQTGSIPTPEPAKKPAR</sequence>
<gene>
    <name evidence="2" type="ordered locus">Mnod_5948</name>
</gene>
<reference evidence="2 3" key="1">
    <citation type="submission" date="2009-01" db="EMBL/GenBank/DDBJ databases">
        <title>Complete sequence of chromosome of Methylobacterium nodulans ORS 2060.</title>
        <authorList>
            <consortium name="US DOE Joint Genome Institute"/>
            <person name="Lucas S."/>
            <person name="Copeland A."/>
            <person name="Lapidus A."/>
            <person name="Glavina del Rio T."/>
            <person name="Dalin E."/>
            <person name="Tice H."/>
            <person name="Bruce D."/>
            <person name="Goodwin L."/>
            <person name="Pitluck S."/>
            <person name="Sims D."/>
            <person name="Brettin T."/>
            <person name="Detter J.C."/>
            <person name="Han C."/>
            <person name="Larimer F."/>
            <person name="Land M."/>
            <person name="Hauser L."/>
            <person name="Kyrpides N."/>
            <person name="Ivanova N."/>
            <person name="Marx C.J."/>
            <person name="Richardson P."/>
        </authorList>
    </citation>
    <scope>NUCLEOTIDE SEQUENCE [LARGE SCALE GENOMIC DNA]</scope>
    <source>
        <strain evidence="3">LMG 21967 / CNCM I-2342 / ORS 2060</strain>
    </source>
</reference>
<proteinExistence type="predicted"/>
<evidence type="ECO:0000313" key="3">
    <source>
        <dbReference type="Proteomes" id="UP000008207"/>
    </source>
</evidence>
<name>B8ISX6_METNO</name>
<organism evidence="2 3">
    <name type="scientific">Methylobacterium nodulans (strain LMG 21967 / CNCM I-2342 / ORS 2060)</name>
    <dbReference type="NCBI Taxonomy" id="460265"/>
    <lineage>
        <taxon>Bacteria</taxon>
        <taxon>Pseudomonadati</taxon>
        <taxon>Pseudomonadota</taxon>
        <taxon>Alphaproteobacteria</taxon>
        <taxon>Hyphomicrobiales</taxon>
        <taxon>Methylobacteriaceae</taxon>
        <taxon>Methylobacterium</taxon>
    </lineage>
</organism>
<dbReference type="Proteomes" id="UP000008207">
    <property type="component" value="Chromosome"/>
</dbReference>
<dbReference type="HOGENOM" id="CLU_1904295_0_0_5"/>
<evidence type="ECO:0000313" key="2">
    <source>
        <dbReference type="EMBL" id="ACL60775.1"/>
    </source>
</evidence>
<dbReference type="STRING" id="460265.Mnod_5948"/>
<dbReference type="SUPFAM" id="SSF90257">
    <property type="entry name" value="Myosin rod fragments"/>
    <property type="match status" value="1"/>
</dbReference>
<dbReference type="RefSeq" id="WP_015932370.1">
    <property type="nucleotide sequence ID" value="NC_011894.1"/>
</dbReference>
<feature type="region of interest" description="Disordered" evidence="1">
    <location>
        <begin position="113"/>
        <end position="133"/>
    </location>
</feature>
<accession>B8ISX6</accession>
<protein>
    <submittedName>
        <fullName evidence="2">Uncharacterized protein</fullName>
    </submittedName>
</protein>
<dbReference type="KEGG" id="mno:Mnod_5948"/>
<evidence type="ECO:0000256" key="1">
    <source>
        <dbReference type="SAM" id="MobiDB-lite"/>
    </source>
</evidence>